<feature type="transmembrane region" description="Helical" evidence="2">
    <location>
        <begin position="12"/>
        <end position="33"/>
    </location>
</feature>
<feature type="region of interest" description="Disordered" evidence="1">
    <location>
        <begin position="92"/>
        <end position="125"/>
    </location>
</feature>
<feature type="transmembrane region" description="Helical" evidence="2">
    <location>
        <begin position="45"/>
        <end position="66"/>
    </location>
</feature>
<reference evidence="3 4" key="1">
    <citation type="journal article" date="2018" name="Sci. Rep.">
        <title>Comparative analysis of the Pocillopora damicornis genome highlights role of immune system in coral evolution.</title>
        <authorList>
            <person name="Cunning R."/>
            <person name="Bay R.A."/>
            <person name="Gillette P."/>
            <person name="Baker A.C."/>
            <person name="Traylor-Knowles N."/>
        </authorList>
    </citation>
    <scope>NUCLEOTIDE SEQUENCE [LARGE SCALE GENOMIC DNA]</scope>
    <source>
        <strain evidence="3">RSMAS</strain>
        <tissue evidence="3">Whole animal</tissue>
    </source>
</reference>
<feature type="compositionally biased region" description="Polar residues" evidence="1">
    <location>
        <begin position="112"/>
        <end position="125"/>
    </location>
</feature>
<evidence type="ECO:0000256" key="2">
    <source>
        <dbReference type="SAM" id="Phobius"/>
    </source>
</evidence>
<proteinExistence type="predicted"/>
<keyword evidence="2" id="KW-1133">Transmembrane helix</keyword>
<organism evidence="3 4">
    <name type="scientific">Pocillopora damicornis</name>
    <name type="common">Cauliflower coral</name>
    <name type="synonym">Millepora damicornis</name>
    <dbReference type="NCBI Taxonomy" id="46731"/>
    <lineage>
        <taxon>Eukaryota</taxon>
        <taxon>Metazoa</taxon>
        <taxon>Cnidaria</taxon>
        <taxon>Anthozoa</taxon>
        <taxon>Hexacorallia</taxon>
        <taxon>Scleractinia</taxon>
        <taxon>Astrocoeniina</taxon>
        <taxon>Pocilloporidae</taxon>
        <taxon>Pocillopora</taxon>
    </lineage>
</organism>
<comment type="caution">
    <text evidence="3">The sequence shown here is derived from an EMBL/GenBank/DDBJ whole genome shotgun (WGS) entry which is preliminary data.</text>
</comment>
<keyword evidence="2" id="KW-0472">Membrane</keyword>
<feature type="compositionally biased region" description="Basic and acidic residues" evidence="1">
    <location>
        <begin position="92"/>
        <end position="102"/>
    </location>
</feature>
<keyword evidence="2" id="KW-0812">Transmembrane</keyword>
<dbReference type="Proteomes" id="UP000275408">
    <property type="component" value="Unassembled WGS sequence"/>
</dbReference>
<dbReference type="EMBL" id="RCHS01000710">
    <property type="protein sequence ID" value="RMX57202.1"/>
    <property type="molecule type" value="Genomic_DNA"/>
</dbReference>
<evidence type="ECO:0000313" key="4">
    <source>
        <dbReference type="Proteomes" id="UP000275408"/>
    </source>
</evidence>
<evidence type="ECO:0000256" key="1">
    <source>
        <dbReference type="SAM" id="MobiDB-lite"/>
    </source>
</evidence>
<name>A0A3M6UU53_POCDA</name>
<evidence type="ECO:0000313" key="3">
    <source>
        <dbReference type="EMBL" id="RMX57202.1"/>
    </source>
</evidence>
<accession>A0A3M6UU53</accession>
<keyword evidence="4" id="KW-1185">Reference proteome</keyword>
<protein>
    <submittedName>
        <fullName evidence="3">Uncharacterized protein</fullName>
    </submittedName>
</protein>
<sequence length="125" mass="14492">MPTLREAFNSEKLTPCWTMVIFSFMVAFTLSILDLAVNLTDLHLPVVIMWIVTVTSVLFTAVYWCYQNSTFKRRLKEGSCMRFGREKDFEKRSLSPRHKEGYSEEETANYGMESTTRITQGVSNE</sequence>
<gene>
    <name evidence="3" type="ORF">pdam_00017933</name>
</gene>
<dbReference type="AlphaFoldDB" id="A0A3M6UU53"/>